<dbReference type="Pfam" id="PF01053">
    <property type="entry name" value="Cys_Met_Meta_PP"/>
    <property type="match status" value="1"/>
</dbReference>
<keyword evidence="3 8" id="KW-0663">Pyridoxal phosphate</keyword>
<dbReference type="GO" id="GO:0004123">
    <property type="term" value="F:cystathionine gamma-lyase activity"/>
    <property type="evidence" value="ECO:0007669"/>
    <property type="project" value="TreeGrafter"/>
</dbReference>
<dbReference type="GO" id="GO:0019346">
    <property type="term" value="P:transsulfuration"/>
    <property type="evidence" value="ECO:0007669"/>
    <property type="project" value="InterPro"/>
</dbReference>
<dbReference type="InterPro" id="IPR015422">
    <property type="entry name" value="PyrdxlP-dep_Trfase_small"/>
</dbReference>
<dbReference type="GO" id="GO:0030170">
    <property type="term" value="F:pyridoxal phosphate binding"/>
    <property type="evidence" value="ECO:0007669"/>
    <property type="project" value="InterPro"/>
</dbReference>
<comment type="caution">
    <text evidence="10">The sequence shown here is derived from an EMBL/GenBank/DDBJ whole genome shotgun (WGS) entry which is preliminary data.</text>
</comment>
<dbReference type="GO" id="GO:0005737">
    <property type="term" value="C:cytoplasm"/>
    <property type="evidence" value="ECO:0007669"/>
    <property type="project" value="TreeGrafter"/>
</dbReference>
<dbReference type="Gene3D" id="3.90.1150.10">
    <property type="entry name" value="Aspartate Aminotransferase, domain 1"/>
    <property type="match status" value="1"/>
</dbReference>
<evidence type="ECO:0000313" key="11">
    <source>
        <dbReference type="Proteomes" id="UP000318336"/>
    </source>
</evidence>
<evidence type="ECO:0000313" key="10">
    <source>
        <dbReference type="EMBL" id="TQL33772.1"/>
    </source>
</evidence>
<dbReference type="InterPro" id="IPR015424">
    <property type="entry name" value="PyrdxlP-dep_Trfase"/>
</dbReference>
<dbReference type="AlphaFoldDB" id="A0A542XD54"/>
<sequence length="353" mass="37498">MPDLPLSPATRLVAGGRPAHQPGASLNAPVELTSTYVAGAPVNYARVDNPTWRAFEDVLGELEGGSALAYASGMAAISAALALAPVGAVVVAPHHAYNGTGALLAELAEQGVVQVRRVDIADTDEVLAALDGAALLWTESPTNPMLEIADLPTLFAAARERGVVSVCDNTFSTPLLQRPLELGADVVVHSVTKFLSGHSDVLLGAAVTADDGLRERLHTHRTLRGAIPGPMETWLALRGLRTLHLRLERSCANAAVLAERLREHPAVERVRYPGTGAIVAIEPVGGRAAAERVEQVVRVWTPATSLGGVESLLERRRRHPAEPPTVPEQLVRLSVGVEDVEDLWRDLDRALSD</sequence>
<evidence type="ECO:0000256" key="9">
    <source>
        <dbReference type="RuleBase" id="RU362118"/>
    </source>
</evidence>
<dbReference type="PANTHER" id="PTHR11808">
    <property type="entry name" value="TRANS-SULFURATION ENZYME FAMILY MEMBER"/>
    <property type="match status" value="1"/>
</dbReference>
<dbReference type="EC" id="4.4.1.2" evidence="4"/>
<evidence type="ECO:0000256" key="7">
    <source>
        <dbReference type="ARBA" id="ARBA00052699"/>
    </source>
</evidence>
<dbReference type="OrthoDB" id="4966611at2"/>
<dbReference type="Proteomes" id="UP000318336">
    <property type="component" value="Unassembled WGS sequence"/>
</dbReference>
<dbReference type="GO" id="GO:0018826">
    <property type="term" value="F:methionine gamma-lyase activity"/>
    <property type="evidence" value="ECO:0007669"/>
    <property type="project" value="UniProtKB-EC"/>
</dbReference>
<evidence type="ECO:0000256" key="3">
    <source>
        <dbReference type="ARBA" id="ARBA00022898"/>
    </source>
</evidence>
<comment type="catalytic activity">
    <reaction evidence="7">
        <text>L-methionine + H2O = methanethiol + 2-oxobutanoate + NH4(+)</text>
        <dbReference type="Rhea" id="RHEA:23800"/>
        <dbReference type="ChEBI" id="CHEBI:15377"/>
        <dbReference type="ChEBI" id="CHEBI:16007"/>
        <dbReference type="ChEBI" id="CHEBI:16763"/>
        <dbReference type="ChEBI" id="CHEBI:28938"/>
        <dbReference type="ChEBI" id="CHEBI:57844"/>
        <dbReference type="EC" id="4.4.1.11"/>
    </reaction>
    <physiologicalReaction direction="left-to-right" evidence="7">
        <dbReference type="Rhea" id="RHEA:23801"/>
    </physiologicalReaction>
</comment>
<accession>A0A542XD54</accession>
<dbReference type="PANTHER" id="PTHR11808:SF15">
    <property type="entry name" value="CYSTATHIONINE GAMMA-LYASE"/>
    <property type="match status" value="1"/>
</dbReference>
<comment type="catalytic activity">
    <reaction evidence="6">
        <text>L-homocysteine + H2O = 2-oxobutanoate + hydrogen sulfide + NH4(+) + H(+)</text>
        <dbReference type="Rhea" id="RHEA:14501"/>
        <dbReference type="ChEBI" id="CHEBI:15377"/>
        <dbReference type="ChEBI" id="CHEBI:15378"/>
        <dbReference type="ChEBI" id="CHEBI:16763"/>
        <dbReference type="ChEBI" id="CHEBI:28938"/>
        <dbReference type="ChEBI" id="CHEBI:29919"/>
        <dbReference type="ChEBI" id="CHEBI:58199"/>
        <dbReference type="EC" id="4.4.1.2"/>
    </reaction>
    <physiologicalReaction direction="left-to-right" evidence="6">
        <dbReference type="Rhea" id="RHEA:14502"/>
    </physiologicalReaction>
</comment>
<name>A0A542XD54_9MICO</name>
<evidence type="ECO:0000256" key="8">
    <source>
        <dbReference type="PIRSR" id="PIRSR001434-2"/>
    </source>
</evidence>
<evidence type="ECO:0000256" key="6">
    <source>
        <dbReference type="ARBA" id="ARBA00048780"/>
    </source>
</evidence>
<evidence type="ECO:0000256" key="4">
    <source>
        <dbReference type="ARBA" id="ARBA00047175"/>
    </source>
</evidence>
<keyword evidence="11" id="KW-1185">Reference proteome</keyword>
<evidence type="ECO:0000256" key="1">
    <source>
        <dbReference type="ARBA" id="ARBA00001933"/>
    </source>
</evidence>
<dbReference type="GO" id="GO:0019343">
    <property type="term" value="P:cysteine biosynthetic process via cystathionine"/>
    <property type="evidence" value="ECO:0007669"/>
    <property type="project" value="TreeGrafter"/>
</dbReference>
<protein>
    <recommendedName>
        <fullName evidence="4">homocysteine desulfhydrase</fullName>
        <ecNumber evidence="4">4.4.1.2</ecNumber>
    </recommendedName>
    <alternativeName>
        <fullName evidence="5">Homocysteine desulfhydrase</fullName>
    </alternativeName>
</protein>
<dbReference type="GO" id="GO:0047982">
    <property type="term" value="F:homocysteine desulfhydrase activity"/>
    <property type="evidence" value="ECO:0007669"/>
    <property type="project" value="UniProtKB-EC"/>
</dbReference>
<dbReference type="Gene3D" id="3.40.640.10">
    <property type="entry name" value="Type I PLP-dependent aspartate aminotransferase-like (Major domain)"/>
    <property type="match status" value="1"/>
</dbReference>
<dbReference type="RefSeq" id="WP_142005749.1">
    <property type="nucleotide sequence ID" value="NZ_CAJTBP010000001.1"/>
</dbReference>
<evidence type="ECO:0000256" key="2">
    <source>
        <dbReference type="ARBA" id="ARBA00009077"/>
    </source>
</evidence>
<reference evidence="10 11" key="1">
    <citation type="submission" date="2019-06" db="EMBL/GenBank/DDBJ databases">
        <title>Sequencing the genomes of 1000 actinobacteria strains.</title>
        <authorList>
            <person name="Klenk H.-P."/>
        </authorList>
    </citation>
    <scope>NUCLEOTIDE SEQUENCE [LARGE SCALE GENOMIC DNA]</scope>
    <source>
        <strain evidence="10 11">DSM 24617</strain>
    </source>
</reference>
<gene>
    <name evidence="10" type="ORF">FB554_1923</name>
</gene>
<dbReference type="FunFam" id="3.40.640.10:FF:000046">
    <property type="entry name" value="Cystathionine gamma-lyase"/>
    <property type="match status" value="1"/>
</dbReference>
<dbReference type="InterPro" id="IPR000277">
    <property type="entry name" value="Cys/Met-Metab_PyrdxlP-dep_enz"/>
</dbReference>
<proteinExistence type="inferred from homology"/>
<dbReference type="EMBL" id="VFOK01000001">
    <property type="protein sequence ID" value="TQL33772.1"/>
    <property type="molecule type" value="Genomic_DNA"/>
</dbReference>
<comment type="cofactor">
    <cofactor evidence="1 9">
        <name>pyridoxal 5'-phosphate</name>
        <dbReference type="ChEBI" id="CHEBI:597326"/>
    </cofactor>
</comment>
<evidence type="ECO:0000256" key="5">
    <source>
        <dbReference type="ARBA" id="ARBA00047199"/>
    </source>
</evidence>
<dbReference type="PIRSF" id="PIRSF001434">
    <property type="entry name" value="CGS"/>
    <property type="match status" value="1"/>
</dbReference>
<dbReference type="InterPro" id="IPR015421">
    <property type="entry name" value="PyrdxlP-dep_Trfase_major"/>
</dbReference>
<comment type="similarity">
    <text evidence="2 9">Belongs to the trans-sulfuration enzymes family.</text>
</comment>
<organism evidence="10 11">
    <name type="scientific">Barrientosiimonas humi</name>
    <dbReference type="NCBI Taxonomy" id="999931"/>
    <lineage>
        <taxon>Bacteria</taxon>
        <taxon>Bacillati</taxon>
        <taxon>Actinomycetota</taxon>
        <taxon>Actinomycetes</taxon>
        <taxon>Micrococcales</taxon>
        <taxon>Dermacoccaceae</taxon>
        <taxon>Barrientosiimonas</taxon>
    </lineage>
</organism>
<feature type="modified residue" description="N6-(pyridoxal phosphate)lysine" evidence="8">
    <location>
        <position position="193"/>
    </location>
</feature>
<dbReference type="SUPFAM" id="SSF53383">
    <property type="entry name" value="PLP-dependent transferases"/>
    <property type="match status" value="1"/>
</dbReference>